<evidence type="ECO:0000313" key="2">
    <source>
        <dbReference type="Proteomes" id="UP000199208"/>
    </source>
</evidence>
<dbReference type="InterPro" id="IPR006379">
    <property type="entry name" value="HAD-SF_hydro_IIB"/>
</dbReference>
<dbReference type="SFLD" id="SFLDG01144">
    <property type="entry name" value="C2.B.4:_PGP_Like"/>
    <property type="match status" value="1"/>
</dbReference>
<dbReference type="OrthoDB" id="9781413at2"/>
<dbReference type="RefSeq" id="WP_092592066.1">
    <property type="nucleotide sequence ID" value="NZ_FMWL01000015.1"/>
</dbReference>
<dbReference type="Gene3D" id="3.40.50.1000">
    <property type="entry name" value="HAD superfamily/HAD-like"/>
    <property type="match status" value="1"/>
</dbReference>
<dbReference type="Gene3D" id="3.30.1240.10">
    <property type="match status" value="1"/>
</dbReference>
<dbReference type="GO" id="GO:0016791">
    <property type="term" value="F:phosphatase activity"/>
    <property type="evidence" value="ECO:0007669"/>
    <property type="project" value="TreeGrafter"/>
</dbReference>
<dbReference type="SUPFAM" id="SSF56784">
    <property type="entry name" value="HAD-like"/>
    <property type="match status" value="1"/>
</dbReference>
<dbReference type="PANTHER" id="PTHR10000:SF8">
    <property type="entry name" value="HAD SUPERFAMILY HYDROLASE-LIKE, TYPE 3"/>
    <property type="match status" value="1"/>
</dbReference>
<dbReference type="InterPro" id="IPR000150">
    <property type="entry name" value="Cof"/>
</dbReference>
<dbReference type="SFLD" id="SFLDG01140">
    <property type="entry name" value="C2.B:_Phosphomannomutase_and_P"/>
    <property type="match status" value="1"/>
</dbReference>
<name>A0A1G5S459_9FIRM</name>
<dbReference type="GO" id="GO:0000287">
    <property type="term" value="F:magnesium ion binding"/>
    <property type="evidence" value="ECO:0007669"/>
    <property type="project" value="TreeGrafter"/>
</dbReference>
<dbReference type="InterPro" id="IPR023214">
    <property type="entry name" value="HAD_sf"/>
</dbReference>
<organism evidence="1 2">
    <name type="scientific">Acidaminobacter hydrogenoformans DSM 2784</name>
    <dbReference type="NCBI Taxonomy" id="1120920"/>
    <lineage>
        <taxon>Bacteria</taxon>
        <taxon>Bacillati</taxon>
        <taxon>Bacillota</taxon>
        <taxon>Clostridia</taxon>
        <taxon>Peptostreptococcales</taxon>
        <taxon>Acidaminobacteraceae</taxon>
        <taxon>Acidaminobacter</taxon>
    </lineage>
</organism>
<dbReference type="CDD" id="cd07516">
    <property type="entry name" value="HAD_Pase"/>
    <property type="match status" value="1"/>
</dbReference>
<dbReference type="SFLD" id="SFLDS00003">
    <property type="entry name" value="Haloacid_Dehalogenase"/>
    <property type="match status" value="1"/>
</dbReference>
<dbReference type="Pfam" id="PF08282">
    <property type="entry name" value="Hydrolase_3"/>
    <property type="match status" value="1"/>
</dbReference>
<protein>
    <recommendedName>
        <fullName evidence="3">Cof subfamily of IIB subfamily of haloacid dehalogenase superfamily/HAD-superfamily hydrolase, subfamily IIB</fullName>
    </recommendedName>
</protein>
<dbReference type="EMBL" id="FMWL01000015">
    <property type="protein sequence ID" value="SCZ80958.1"/>
    <property type="molecule type" value="Genomic_DNA"/>
</dbReference>
<reference evidence="1 2" key="1">
    <citation type="submission" date="2016-10" db="EMBL/GenBank/DDBJ databases">
        <authorList>
            <person name="de Groot N.N."/>
        </authorList>
    </citation>
    <scope>NUCLEOTIDE SEQUENCE [LARGE SCALE GENOMIC DNA]</scope>
    <source>
        <strain evidence="1 2">DSM 2784</strain>
    </source>
</reference>
<proteinExistence type="predicted"/>
<keyword evidence="2" id="KW-1185">Reference proteome</keyword>
<dbReference type="Proteomes" id="UP000199208">
    <property type="component" value="Unassembled WGS sequence"/>
</dbReference>
<dbReference type="GO" id="GO:0005829">
    <property type="term" value="C:cytosol"/>
    <property type="evidence" value="ECO:0007669"/>
    <property type="project" value="TreeGrafter"/>
</dbReference>
<evidence type="ECO:0008006" key="3">
    <source>
        <dbReference type="Google" id="ProtNLM"/>
    </source>
</evidence>
<sequence length="272" mass="30384">MYKLIVTDMDGTLLNSDKEVSPDTVAALRTLMQTGARVTLATGRIYRAAKRYADQIGMTTPLICCNGAVIVDPVTDELLYGAPIPAAIGKKVLEIARRYDVYYHLYDKETIYSERLEKLIAYFRRMSLEHPPEHRVGTEVVPDAMALFEQKEIYKIGFHFDNSERSAQMRREVEAIEGIAGYKSLDTIYDVLMAGVNKGTALERLCGILGVRREEVMAFGDNENDLEMLEYAGMGVAMANAEAFVHDVADHVTASNDEEGVLRALEAVFKWA</sequence>
<evidence type="ECO:0000313" key="1">
    <source>
        <dbReference type="EMBL" id="SCZ80958.1"/>
    </source>
</evidence>
<dbReference type="NCBIfam" id="TIGR00099">
    <property type="entry name" value="Cof-subfamily"/>
    <property type="match status" value="1"/>
</dbReference>
<accession>A0A1G5S459</accession>
<gene>
    <name evidence="1" type="ORF">SAMN03080599_02537</name>
</gene>
<dbReference type="AlphaFoldDB" id="A0A1G5S459"/>
<dbReference type="InterPro" id="IPR036412">
    <property type="entry name" value="HAD-like_sf"/>
</dbReference>
<dbReference type="PROSITE" id="PS01229">
    <property type="entry name" value="COF_2"/>
    <property type="match status" value="1"/>
</dbReference>
<dbReference type="PANTHER" id="PTHR10000">
    <property type="entry name" value="PHOSPHOSERINE PHOSPHATASE"/>
    <property type="match status" value="1"/>
</dbReference>
<dbReference type="STRING" id="1120920.SAMN03080599_02537"/>
<dbReference type="NCBIfam" id="TIGR01484">
    <property type="entry name" value="HAD-SF-IIB"/>
    <property type="match status" value="1"/>
</dbReference>
<dbReference type="PROSITE" id="PS01228">
    <property type="entry name" value="COF_1"/>
    <property type="match status" value="1"/>
</dbReference>